<evidence type="ECO:0000256" key="1">
    <source>
        <dbReference type="SAM" id="Phobius"/>
    </source>
</evidence>
<keyword evidence="1" id="KW-1133">Transmembrane helix</keyword>
<reference evidence="2" key="2">
    <citation type="journal article" date="2015" name="Fish Shellfish Immunol.">
        <title>Early steps in the European eel (Anguilla anguilla)-Vibrio vulnificus interaction in the gills: Role of the RtxA13 toxin.</title>
        <authorList>
            <person name="Callol A."/>
            <person name="Pajuelo D."/>
            <person name="Ebbesson L."/>
            <person name="Teles M."/>
            <person name="MacKenzie S."/>
            <person name="Amaro C."/>
        </authorList>
    </citation>
    <scope>NUCLEOTIDE SEQUENCE</scope>
</reference>
<proteinExistence type="predicted"/>
<reference evidence="2" key="1">
    <citation type="submission" date="2014-11" db="EMBL/GenBank/DDBJ databases">
        <authorList>
            <person name="Amaro Gonzalez C."/>
        </authorList>
    </citation>
    <scope>NUCLEOTIDE SEQUENCE</scope>
</reference>
<feature type="transmembrane region" description="Helical" evidence="1">
    <location>
        <begin position="30"/>
        <end position="50"/>
    </location>
</feature>
<dbReference type="AlphaFoldDB" id="A0A0E9TPE1"/>
<name>A0A0E9TPE1_ANGAN</name>
<keyword evidence="1" id="KW-0472">Membrane</keyword>
<dbReference type="EMBL" id="GBXM01052983">
    <property type="protein sequence ID" value="JAH55594.1"/>
    <property type="molecule type" value="Transcribed_RNA"/>
</dbReference>
<organism evidence="2">
    <name type="scientific">Anguilla anguilla</name>
    <name type="common">European freshwater eel</name>
    <name type="synonym">Muraena anguilla</name>
    <dbReference type="NCBI Taxonomy" id="7936"/>
    <lineage>
        <taxon>Eukaryota</taxon>
        <taxon>Metazoa</taxon>
        <taxon>Chordata</taxon>
        <taxon>Craniata</taxon>
        <taxon>Vertebrata</taxon>
        <taxon>Euteleostomi</taxon>
        <taxon>Actinopterygii</taxon>
        <taxon>Neopterygii</taxon>
        <taxon>Teleostei</taxon>
        <taxon>Anguilliformes</taxon>
        <taxon>Anguillidae</taxon>
        <taxon>Anguilla</taxon>
    </lineage>
</organism>
<sequence length="72" mass="7779">MGCKATVKVKKSHQNKSAYSHFLSPVLLSFYSSCVALHVLSCAIVLTMACRSSLKAQLVFNSESLKALDSLS</sequence>
<accession>A0A0E9TPE1</accession>
<evidence type="ECO:0000313" key="2">
    <source>
        <dbReference type="EMBL" id="JAH55594.1"/>
    </source>
</evidence>
<keyword evidence="1" id="KW-0812">Transmembrane</keyword>
<protein>
    <submittedName>
        <fullName evidence="2">Uncharacterized protein</fullName>
    </submittedName>
</protein>